<feature type="region of interest" description="Disordered" evidence="1">
    <location>
        <begin position="201"/>
        <end position="228"/>
    </location>
</feature>
<feature type="region of interest" description="Disordered" evidence="1">
    <location>
        <begin position="249"/>
        <end position="325"/>
    </location>
</feature>
<keyword evidence="4" id="KW-1185">Reference proteome</keyword>
<feature type="compositionally biased region" description="Basic and acidic residues" evidence="1">
    <location>
        <begin position="215"/>
        <end position="225"/>
    </location>
</feature>
<dbReference type="AlphaFoldDB" id="A0A4S8LJE8"/>
<accession>A0A4S8LJE8</accession>
<evidence type="ECO:0000313" key="3">
    <source>
        <dbReference type="EMBL" id="THU89050.1"/>
    </source>
</evidence>
<proteinExistence type="predicted"/>
<dbReference type="Pfam" id="PF06687">
    <property type="entry name" value="SUR7"/>
    <property type="match status" value="1"/>
</dbReference>
<feature type="compositionally biased region" description="Basic and acidic residues" evidence="1">
    <location>
        <begin position="250"/>
        <end position="266"/>
    </location>
</feature>
<organism evidence="3 4">
    <name type="scientific">Dendrothele bispora (strain CBS 962.96)</name>
    <dbReference type="NCBI Taxonomy" id="1314807"/>
    <lineage>
        <taxon>Eukaryota</taxon>
        <taxon>Fungi</taxon>
        <taxon>Dikarya</taxon>
        <taxon>Basidiomycota</taxon>
        <taxon>Agaricomycotina</taxon>
        <taxon>Agaricomycetes</taxon>
        <taxon>Agaricomycetidae</taxon>
        <taxon>Agaricales</taxon>
        <taxon>Agaricales incertae sedis</taxon>
        <taxon>Dendrothele</taxon>
    </lineage>
</organism>
<dbReference type="GO" id="GO:0032153">
    <property type="term" value="C:cell division site"/>
    <property type="evidence" value="ECO:0007669"/>
    <property type="project" value="TreeGrafter"/>
</dbReference>
<dbReference type="InterPro" id="IPR051380">
    <property type="entry name" value="pH-response_reg_palI/RIM9"/>
</dbReference>
<feature type="compositionally biased region" description="Polar residues" evidence="1">
    <location>
        <begin position="290"/>
        <end position="309"/>
    </location>
</feature>
<gene>
    <name evidence="3" type="ORF">K435DRAFT_781779</name>
</gene>
<feature type="transmembrane region" description="Helical" evidence="2">
    <location>
        <begin position="97"/>
        <end position="121"/>
    </location>
</feature>
<evidence type="ECO:0000256" key="1">
    <source>
        <dbReference type="SAM" id="MobiDB-lite"/>
    </source>
</evidence>
<dbReference type="InterPro" id="IPR009571">
    <property type="entry name" value="SUR7/Rim9-like_fungi"/>
</dbReference>
<evidence type="ECO:0000256" key="2">
    <source>
        <dbReference type="SAM" id="Phobius"/>
    </source>
</evidence>
<dbReference type="EMBL" id="ML179384">
    <property type="protein sequence ID" value="THU89050.1"/>
    <property type="molecule type" value="Genomic_DNA"/>
</dbReference>
<keyword evidence="2" id="KW-0472">Membrane</keyword>
<dbReference type="PANTHER" id="PTHR28013:SF4">
    <property type="entry name" value="MARVEL DOMAIN-CONTAINING PROTEIN"/>
    <property type="match status" value="1"/>
</dbReference>
<dbReference type="Proteomes" id="UP000297245">
    <property type="component" value="Unassembled WGS sequence"/>
</dbReference>
<dbReference type="PANTHER" id="PTHR28013">
    <property type="entry name" value="PROTEIN DCV1-RELATED"/>
    <property type="match status" value="1"/>
</dbReference>
<feature type="transmembrane region" description="Helical" evidence="2">
    <location>
        <begin position="127"/>
        <end position="154"/>
    </location>
</feature>
<feature type="transmembrane region" description="Helical" evidence="2">
    <location>
        <begin position="12"/>
        <end position="31"/>
    </location>
</feature>
<dbReference type="OrthoDB" id="3365245at2759"/>
<keyword evidence="2" id="KW-0812">Transmembrane</keyword>
<keyword evidence="2" id="KW-1133">Transmembrane helix</keyword>
<name>A0A4S8LJE8_DENBC</name>
<sequence length="379" mass="40587">MQLIGPATPGFLTTLTATILLGVVSFCVPYVKSVFFLEAAFEIGGQNGTITFGTLGYCLNLNSVTNCSSPRVGYELDINSLIDNETPISIPQVAVKWLTYALVLHIVAFVLAGASTVFGLLAHVCQIVGTCCSTCVSGFSATVALLAFIFDIALFTIAKKRINAVNGSATTGNAMWLTLAAFLLLVFTGCFYAFGSCCVPSGGGGSSHGRRRSRREKERDRDIEVGYRNSLNRKSEDLKMDQIRMQAVRAEADRQAAQADREHQQQHQEYPGGYTPSQPITKTGPYETPYATTSGFIGQHNNNGGSQHYQEPYSDDPSRHYGHAADYYNGGSTTTSNTAYGASPYSAPVPAPAPGPAGYDGPPGYDGHSYAGGYRKIES</sequence>
<dbReference type="GO" id="GO:0005886">
    <property type="term" value="C:plasma membrane"/>
    <property type="evidence" value="ECO:0007669"/>
    <property type="project" value="InterPro"/>
</dbReference>
<dbReference type="GO" id="GO:0035838">
    <property type="term" value="C:growing cell tip"/>
    <property type="evidence" value="ECO:0007669"/>
    <property type="project" value="TreeGrafter"/>
</dbReference>
<reference evidence="3 4" key="1">
    <citation type="journal article" date="2019" name="Nat. Ecol. Evol.">
        <title>Megaphylogeny resolves global patterns of mushroom evolution.</title>
        <authorList>
            <person name="Varga T."/>
            <person name="Krizsan K."/>
            <person name="Foldi C."/>
            <person name="Dima B."/>
            <person name="Sanchez-Garcia M."/>
            <person name="Sanchez-Ramirez S."/>
            <person name="Szollosi G.J."/>
            <person name="Szarkandi J.G."/>
            <person name="Papp V."/>
            <person name="Albert L."/>
            <person name="Andreopoulos W."/>
            <person name="Angelini C."/>
            <person name="Antonin V."/>
            <person name="Barry K.W."/>
            <person name="Bougher N.L."/>
            <person name="Buchanan P."/>
            <person name="Buyck B."/>
            <person name="Bense V."/>
            <person name="Catcheside P."/>
            <person name="Chovatia M."/>
            <person name="Cooper J."/>
            <person name="Damon W."/>
            <person name="Desjardin D."/>
            <person name="Finy P."/>
            <person name="Geml J."/>
            <person name="Haridas S."/>
            <person name="Hughes K."/>
            <person name="Justo A."/>
            <person name="Karasinski D."/>
            <person name="Kautmanova I."/>
            <person name="Kiss B."/>
            <person name="Kocsube S."/>
            <person name="Kotiranta H."/>
            <person name="LaButti K.M."/>
            <person name="Lechner B.E."/>
            <person name="Liimatainen K."/>
            <person name="Lipzen A."/>
            <person name="Lukacs Z."/>
            <person name="Mihaltcheva S."/>
            <person name="Morgado L.N."/>
            <person name="Niskanen T."/>
            <person name="Noordeloos M.E."/>
            <person name="Ohm R.A."/>
            <person name="Ortiz-Santana B."/>
            <person name="Ovrebo C."/>
            <person name="Racz N."/>
            <person name="Riley R."/>
            <person name="Savchenko A."/>
            <person name="Shiryaev A."/>
            <person name="Soop K."/>
            <person name="Spirin V."/>
            <person name="Szebenyi C."/>
            <person name="Tomsovsky M."/>
            <person name="Tulloss R.E."/>
            <person name="Uehling J."/>
            <person name="Grigoriev I.V."/>
            <person name="Vagvolgyi C."/>
            <person name="Papp T."/>
            <person name="Martin F.M."/>
            <person name="Miettinen O."/>
            <person name="Hibbett D.S."/>
            <person name="Nagy L.G."/>
        </authorList>
    </citation>
    <scope>NUCLEOTIDE SEQUENCE [LARGE SCALE GENOMIC DNA]</scope>
    <source>
        <strain evidence="3 4">CBS 962.96</strain>
    </source>
</reference>
<evidence type="ECO:0000313" key="4">
    <source>
        <dbReference type="Proteomes" id="UP000297245"/>
    </source>
</evidence>
<feature type="transmembrane region" description="Helical" evidence="2">
    <location>
        <begin position="174"/>
        <end position="194"/>
    </location>
</feature>
<protein>
    <submittedName>
        <fullName evidence="3">Pali-domain-containing protein</fullName>
    </submittedName>
</protein>